<accession>X1M8S4</accession>
<dbReference type="InterPro" id="IPR011962">
    <property type="entry name" value="dCTP_deaminase"/>
</dbReference>
<dbReference type="InterPro" id="IPR033704">
    <property type="entry name" value="dUTPase_trimeric"/>
</dbReference>
<evidence type="ECO:0000256" key="1">
    <source>
        <dbReference type="ARBA" id="ARBA00022801"/>
    </source>
</evidence>
<dbReference type="GO" id="GO:0006229">
    <property type="term" value="P:dUTP biosynthetic process"/>
    <property type="evidence" value="ECO:0007669"/>
    <property type="project" value="InterPro"/>
</dbReference>
<dbReference type="EMBL" id="BARV01005382">
    <property type="protein sequence ID" value="GAI14476.1"/>
    <property type="molecule type" value="Genomic_DNA"/>
</dbReference>
<protein>
    <submittedName>
        <fullName evidence="3">Uncharacterized protein</fullName>
    </submittedName>
</protein>
<dbReference type="CDD" id="cd07557">
    <property type="entry name" value="trimeric_dUTPase"/>
    <property type="match status" value="1"/>
</dbReference>
<evidence type="ECO:0000313" key="3">
    <source>
        <dbReference type="EMBL" id="GAI14476.1"/>
    </source>
</evidence>
<keyword evidence="2" id="KW-0546">Nucleotide metabolism</keyword>
<evidence type="ECO:0000256" key="2">
    <source>
        <dbReference type="ARBA" id="ARBA00023080"/>
    </source>
</evidence>
<comment type="caution">
    <text evidence="3">The sequence shown here is derived from an EMBL/GenBank/DDBJ whole genome shotgun (WGS) entry which is preliminary data.</text>
</comment>
<organism evidence="3">
    <name type="scientific">marine sediment metagenome</name>
    <dbReference type="NCBI Taxonomy" id="412755"/>
    <lineage>
        <taxon>unclassified sequences</taxon>
        <taxon>metagenomes</taxon>
        <taxon>ecological metagenomes</taxon>
    </lineage>
</organism>
<gene>
    <name evidence="3" type="ORF">S06H3_11226</name>
</gene>
<dbReference type="PANTHER" id="PTHR42680:SF1">
    <property type="entry name" value="DEOXYURIDINE 5'-TRIPHOSPHATE NUCLEOTIDOHYDROLASE"/>
    <property type="match status" value="1"/>
</dbReference>
<dbReference type="AlphaFoldDB" id="X1M8S4"/>
<dbReference type="PANTHER" id="PTHR42680">
    <property type="entry name" value="DCTP DEAMINASE"/>
    <property type="match status" value="1"/>
</dbReference>
<dbReference type="Pfam" id="PF22769">
    <property type="entry name" value="DCD"/>
    <property type="match status" value="1"/>
</dbReference>
<dbReference type="SUPFAM" id="SSF51283">
    <property type="entry name" value="dUTPase-like"/>
    <property type="match status" value="1"/>
</dbReference>
<sequence length="171" mass="18938">EMAAILSKQDIQGLLQQEPPLIEDYINLEEQVQPNGIDLTLREVALLQSSGKIAAMDSQRLVSDVAPLVFDGLNFIDLMPGAYIITYNEIVHLPKNVMALATPRSSLLRCGVAINTAVWDAGYSGRSQSLMVVYNPQGFRLQRNARIVQLVFLKLTQETEGYQGAYQGENI</sequence>
<dbReference type="Gene3D" id="2.70.40.10">
    <property type="match status" value="1"/>
</dbReference>
<dbReference type="NCBIfam" id="NF002598">
    <property type="entry name" value="PRK02253.1"/>
    <property type="match status" value="1"/>
</dbReference>
<name>X1M8S4_9ZZZZ</name>
<reference evidence="3" key="1">
    <citation type="journal article" date="2014" name="Front. Microbiol.">
        <title>High frequency of phylogenetically diverse reductive dehalogenase-homologous genes in deep subseafloor sedimentary metagenomes.</title>
        <authorList>
            <person name="Kawai M."/>
            <person name="Futagami T."/>
            <person name="Toyoda A."/>
            <person name="Takaki Y."/>
            <person name="Nishi S."/>
            <person name="Hori S."/>
            <person name="Arai W."/>
            <person name="Tsubouchi T."/>
            <person name="Morono Y."/>
            <person name="Uchiyama I."/>
            <person name="Ito T."/>
            <person name="Fujiyama A."/>
            <person name="Inagaki F."/>
            <person name="Takami H."/>
        </authorList>
    </citation>
    <scope>NUCLEOTIDE SEQUENCE</scope>
    <source>
        <strain evidence="3">Expedition CK06-06</strain>
    </source>
</reference>
<dbReference type="InterPro" id="IPR036157">
    <property type="entry name" value="dUTPase-like_sf"/>
</dbReference>
<feature type="non-terminal residue" evidence="3">
    <location>
        <position position="1"/>
    </location>
</feature>
<keyword evidence="1" id="KW-0378">Hydrolase</keyword>
<proteinExistence type="predicted"/>
<dbReference type="GO" id="GO:0008829">
    <property type="term" value="F:dCTP deaminase activity"/>
    <property type="evidence" value="ECO:0007669"/>
    <property type="project" value="InterPro"/>
</dbReference>